<dbReference type="Gene3D" id="3.75.10.10">
    <property type="entry name" value="L-arginine/glycine Amidinotransferase, Chain A"/>
    <property type="match status" value="1"/>
</dbReference>
<keyword evidence="3" id="KW-1185">Reference proteome</keyword>
<protein>
    <submittedName>
        <fullName evidence="2">Amidinotransferase</fullName>
    </submittedName>
</protein>
<accession>A0A7X1I323</accession>
<evidence type="ECO:0000256" key="1">
    <source>
        <dbReference type="SAM" id="MobiDB-lite"/>
    </source>
</evidence>
<reference evidence="2 3" key="1">
    <citation type="submission" date="2020-08" db="EMBL/GenBank/DDBJ databases">
        <title>Whole-Genome Sequence of French Clinical Streptomyces mexicanus Strain Q0842.</title>
        <authorList>
            <person name="Boxberger M."/>
            <person name="La Scola B."/>
        </authorList>
    </citation>
    <scope>NUCLEOTIDE SEQUENCE [LARGE SCALE GENOMIC DNA]</scope>
    <source>
        <strain evidence="2 3">Marseille-Q0842</strain>
    </source>
</reference>
<keyword evidence="2" id="KW-0808">Transferase</keyword>
<dbReference type="Pfam" id="PF19420">
    <property type="entry name" value="DDAH_eukar"/>
    <property type="match status" value="1"/>
</dbReference>
<feature type="compositionally biased region" description="Low complexity" evidence="1">
    <location>
        <begin position="9"/>
        <end position="24"/>
    </location>
</feature>
<sequence length="291" mass="31331">MGPPRRARSSPAVPEEPALAPARRATPRRYLMCPPAHFDLAGSTDPWTDQDKPADAALALAQWEALCEVYRSLGHTVELLPPDPTLPDMVFTANGATVADGRVFGARFAHPRREPEAELHLEWLAAHGFAHLHVPVHINEGESDLQVTASWLLAGHGFRTNPLAHGEAQEFFGRPVIGLQLVDPRFHHLGLALAVLDDAADEVAYYPPAFSAGSREVLRRLFPDALTVGEQDAVAFGLNAVSDGLHVVLPQTAAGLYGPLRERGFEPVGVDLGELHKGGGSVKCCSLELRG</sequence>
<proteinExistence type="predicted"/>
<dbReference type="SUPFAM" id="SSF55909">
    <property type="entry name" value="Pentein"/>
    <property type="match status" value="1"/>
</dbReference>
<evidence type="ECO:0000313" key="3">
    <source>
        <dbReference type="Proteomes" id="UP000517694"/>
    </source>
</evidence>
<organism evidence="2 3">
    <name type="scientific">Streptomyces mexicanus</name>
    <dbReference type="NCBI Taxonomy" id="178566"/>
    <lineage>
        <taxon>Bacteria</taxon>
        <taxon>Bacillati</taxon>
        <taxon>Actinomycetota</taxon>
        <taxon>Actinomycetes</taxon>
        <taxon>Kitasatosporales</taxon>
        <taxon>Streptomycetaceae</taxon>
        <taxon>Streptomyces</taxon>
    </lineage>
</organism>
<dbReference type="GO" id="GO:0016740">
    <property type="term" value="F:transferase activity"/>
    <property type="evidence" value="ECO:0007669"/>
    <property type="project" value="UniProtKB-KW"/>
</dbReference>
<gene>
    <name evidence="2" type="ORF">H1R13_21125</name>
</gene>
<feature type="region of interest" description="Disordered" evidence="1">
    <location>
        <begin position="1"/>
        <end position="26"/>
    </location>
</feature>
<comment type="caution">
    <text evidence="2">The sequence shown here is derived from an EMBL/GenBank/DDBJ whole genome shotgun (WGS) entry which is preliminary data.</text>
</comment>
<dbReference type="Proteomes" id="UP000517694">
    <property type="component" value="Unassembled WGS sequence"/>
</dbReference>
<dbReference type="EMBL" id="JACMHY010000008">
    <property type="protein sequence ID" value="MBC2867380.1"/>
    <property type="molecule type" value="Genomic_DNA"/>
</dbReference>
<dbReference type="AlphaFoldDB" id="A0A7X1I323"/>
<name>A0A7X1I323_9ACTN</name>
<evidence type="ECO:0000313" key="2">
    <source>
        <dbReference type="EMBL" id="MBC2867380.1"/>
    </source>
</evidence>
<dbReference type="NCBIfam" id="NF045659">
    <property type="entry name" value="DiMArgaseDdahMtb"/>
    <property type="match status" value="1"/>
</dbReference>